<dbReference type="OrthoDB" id="4164516at2"/>
<gene>
    <name evidence="5" type="ORF">EZJ44_01740</name>
</gene>
<dbReference type="Proteomes" id="UP000293036">
    <property type="component" value="Unassembled WGS sequence"/>
</dbReference>
<dbReference type="GO" id="GO:0003677">
    <property type="term" value="F:DNA binding"/>
    <property type="evidence" value="ECO:0007669"/>
    <property type="project" value="UniProtKB-KW"/>
</dbReference>
<comment type="caution">
    <text evidence="5">The sequence shown here is derived from an EMBL/GenBank/DDBJ whole genome shotgun (WGS) entry which is preliminary data.</text>
</comment>
<evidence type="ECO:0000259" key="4">
    <source>
        <dbReference type="SMART" id="SM00895"/>
    </source>
</evidence>
<dbReference type="AlphaFoldDB" id="A0A4Q9V422"/>
<reference evidence="5 6" key="1">
    <citation type="submission" date="2019-02" db="EMBL/GenBank/DDBJ databases">
        <title>Arcanobacterium bovis sp. nov., isolated from the milk of a cow with mastitis.</title>
        <authorList>
            <person name="Sammra O."/>
            <person name="Foster G."/>
            <person name="Hassan A."/>
            <person name="Alssahen M."/>
            <person name="Laemmler C."/>
            <person name="Borowiak M."/>
            <person name="Malorny B."/>
            <person name="Abdulmawjood A."/>
        </authorList>
    </citation>
    <scope>NUCLEOTIDE SEQUENCE [LARGE SCALE GENOMIC DNA]</scope>
    <source>
        <strain evidence="5 6">C605018/01/1</strain>
    </source>
</reference>
<dbReference type="PANTHER" id="PTHR43537:SF44">
    <property type="entry name" value="GNTR FAMILY REGULATORY PROTEIN"/>
    <property type="match status" value="1"/>
</dbReference>
<evidence type="ECO:0000313" key="6">
    <source>
        <dbReference type="Proteomes" id="UP000293036"/>
    </source>
</evidence>
<dbReference type="SUPFAM" id="SSF46785">
    <property type="entry name" value="Winged helix' DNA-binding domain"/>
    <property type="match status" value="1"/>
</dbReference>
<dbReference type="SUPFAM" id="SSF48008">
    <property type="entry name" value="GntR ligand-binding domain-like"/>
    <property type="match status" value="1"/>
</dbReference>
<evidence type="ECO:0000256" key="2">
    <source>
        <dbReference type="ARBA" id="ARBA00023125"/>
    </source>
</evidence>
<dbReference type="RefSeq" id="WP_131279485.1">
    <property type="nucleotide sequence ID" value="NZ_JBHSLR010000009.1"/>
</dbReference>
<dbReference type="InterPro" id="IPR008920">
    <property type="entry name" value="TF_FadR/GntR_C"/>
</dbReference>
<protein>
    <submittedName>
        <fullName evidence="5">FadR family transcriptional regulator</fullName>
    </submittedName>
</protein>
<name>A0A4Q9V422_9ACTO</name>
<dbReference type="PANTHER" id="PTHR43537">
    <property type="entry name" value="TRANSCRIPTIONAL REGULATOR, GNTR FAMILY"/>
    <property type="match status" value="1"/>
</dbReference>
<feature type="domain" description="GntR C-terminal" evidence="4">
    <location>
        <begin position="98"/>
        <end position="222"/>
    </location>
</feature>
<dbReference type="Pfam" id="PF07729">
    <property type="entry name" value="FCD"/>
    <property type="match status" value="1"/>
</dbReference>
<keyword evidence="1" id="KW-0805">Transcription regulation</keyword>
<evidence type="ECO:0000256" key="3">
    <source>
        <dbReference type="ARBA" id="ARBA00023163"/>
    </source>
</evidence>
<evidence type="ECO:0000313" key="5">
    <source>
        <dbReference type="EMBL" id="TBW23872.1"/>
    </source>
</evidence>
<dbReference type="InterPro" id="IPR036388">
    <property type="entry name" value="WH-like_DNA-bd_sf"/>
</dbReference>
<accession>A0A4Q9V422</accession>
<dbReference type="EMBL" id="SJDT01000001">
    <property type="protein sequence ID" value="TBW23872.1"/>
    <property type="molecule type" value="Genomic_DNA"/>
</dbReference>
<keyword evidence="2" id="KW-0238">DNA-binding</keyword>
<organism evidence="5 6">
    <name type="scientific">Arcanobacterium bovis</name>
    <dbReference type="NCBI Taxonomy" id="2529275"/>
    <lineage>
        <taxon>Bacteria</taxon>
        <taxon>Bacillati</taxon>
        <taxon>Actinomycetota</taxon>
        <taxon>Actinomycetes</taxon>
        <taxon>Actinomycetales</taxon>
        <taxon>Actinomycetaceae</taxon>
        <taxon>Arcanobacterium</taxon>
    </lineage>
</organism>
<keyword evidence="6" id="KW-1185">Reference proteome</keyword>
<dbReference type="Gene3D" id="1.10.10.10">
    <property type="entry name" value="Winged helix-like DNA-binding domain superfamily/Winged helix DNA-binding domain"/>
    <property type="match status" value="1"/>
</dbReference>
<dbReference type="InterPro" id="IPR036390">
    <property type="entry name" value="WH_DNA-bd_sf"/>
</dbReference>
<proteinExistence type="predicted"/>
<dbReference type="InterPro" id="IPR011711">
    <property type="entry name" value="GntR_C"/>
</dbReference>
<dbReference type="Gene3D" id="1.20.120.530">
    <property type="entry name" value="GntR ligand-binding domain-like"/>
    <property type="match status" value="1"/>
</dbReference>
<sequence length="249" mass="27689">MDTPGSRHRGILEIVGPRIANGILPAGSVMTLADLEAEFECSRTVARDVQRSLEECGLTVAQRRRGLIVQPMQYWNVFHPDVIRWRLSGEGRERQMESLTDLRMAIETRAVALAAKYASRDERTEILKAGLKVVELGLESAGPEFMEWDIRFHRLILKACGNEMFAALSTVIESVLTWRTQLNLMPPVPEPRAIHNHEQIARAIYAGDADAAVAAMRDLVDEVQEAFASHMPNVLRSATTATPLPPPAE</sequence>
<dbReference type="SMART" id="SM00895">
    <property type="entry name" value="FCD"/>
    <property type="match status" value="1"/>
</dbReference>
<evidence type="ECO:0000256" key="1">
    <source>
        <dbReference type="ARBA" id="ARBA00023015"/>
    </source>
</evidence>
<keyword evidence="3" id="KW-0804">Transcription</keyword>